<dbReference type="InterPro" id="IPR013013">
    <property type="entry name" value="PTS_EIIC_1"/>
</dbReference>
<dbReference type="Pfam" id="PF02378">
    <property type="entry name" value="PTS_EIIC"/>
    <property type="match status" value="1"/>
</dbReference>
<keyword evidence="6" id="KW-0598">Phosphotransferase system</keyword>
<feature type="transmembrane region" description="Helical" evidence="13">
    <location>
        <begin position="287"/>
        <end position="307"/>
    </location>
</feature>
<evidence type="ECO:0000313" key="17">
    <source>
        <dbReference type="EMBL" id="MYL18834.1"/>
    </source>
</evidence>
<feature type="domain" description="PTS EIIA type-1" evidence="14">
    <location>
        <begin position="505"/>
        <end position="609"/>
    </location>
</feature>
<evidence type="ECO:0000256" key="11">
    <source>
        <dbReference type="PROSITE-ProRule" id="PRU00421"/>
    </source>
</evidence>
<evidence type="ECO:0000259" key="16">
    <source>
        <dbReference type="PROSITE" id="PS51103"/>
    </source>
</evidence>
<dbReference type="AlphaFoldDB" id="A0A845DZG7"/>
<dbReference type="InterPro" id="IPR011055">
    <property type="entry name" value="Dup_hybrid_motif"/>
</dbReference>
<dbReference type="GO" id="GO:0090563">
    <property type="term" value="F:protein-phosphocysteine-sugar phosphotransferase activity"/>
    <property type="evidence" value="ECO:0007669"/>
    <property type="project" value="TreeGrafter"/>
</dbReference>
<evidence type="ECO:0000313" key="18">
    <source>
        <dbReference type="Proteomes" id="UP000460949"/>
    </source>
</evidence>
<dbReference type="InterPro" id="IPR001996">
    <property type="entry name" value="PTS_IIB_1"/>
</dbReference>
<keyword evidence="3" id="KW-1003">Cell membrane</keyword>
<dbReference type="InterPro" id="IPR001127">
    <property type="entry name" value="PTS_EIIA_1_perm"/>
</dbReference>
<dbReference type="PROSITE" id="PS51093">
    <property type="entry name" value="PTS_EIIA_TYPE_1"/>
    <property type="match status" value="1"/>
</dbReference>
<dbReference type="NCBIfam" id="TIGR00830">
    <property type="entry name" value="PTBA"/>
    <property type="match status" value="1"/>
</dbReference>
<dbReference type="Pfam" id="PF00358">
    <property type="entry name" value="PTS_EIIA_1"/>
    <property type="match status" value="1"/>
</dbReference>
<evidence type="ECO:0000256" key="5">
    <source>
        <dbReference type="ARBA" id="ARBA00022679"/>
    </source>
</evidence>
<keyword evidence="7 13" id="KW-0812">Transmembrane</keyword>
<feature type="active site" description="Phosphocysteine intermediate; for EIIB activity" evidence="11">
    <location>
        <position position="404"/>
    </location>
</feature>
<comment type="subcellular location">
    <subcellularLocation>
        <location evidence="1">Cell membrane</location>
        <topology evidence="1">Multi-pass membrane protein</topology>
    </subcellularLocation>
</comment>
<dbReference type="PROSITE" id="PS00371">
    <property type="entry name" value="PTS_EIIA_TYPE_1_HIS"/>
    <property type="match status" value="1"/>
</dbReference>
<keyword evidence="5" id="KW-0808">Transferase</keyword>
<dbReference type="Pfam" id="PF00367">
    <property type="entry name" value="PTS_EIIB"/>
    <property type="match status" value="1"/>
</dbReference>
<comment type="caution">
    <text evidence="17">The sequence shown here is derived from an EMBL/GenBank/DDBJ whole genome shotgun (WGS) entry which is preliminary data.</text>
</comment>
<evidence type="ECO:0000256" key="6">
    <source>
        <dbReference type="ARBA" id="ARBA00022683"/>
    </source>
</evidence>
<keyword evidence="8" id="KW-0418">Kinase</keyword>
<dbReference type="InterPro" id="IPR050429">
    <property type="entry name" value="PTS_Glucose_EIICBA"/>
</dbReference>
<feature type="transmembrane region" description="Helical" evidence="13">
    <location>
        <begin position="130"/>
        <end position="151"/>
    </location>
</feature>
<keyword evidence="4" id="KW-0762">Sugar transport</keyword>
<dbReference type="PANTHER" id="PTHR30009">
    <property type="entry name" value="CYTOCHROME C-TYPE SYNTHESIS PROTEIN AND PTS TRANSMEMBRANE COMPONENT"/>
    <property type="match status" value="1"/>
</dbReference>
<feature type="domain" description="PTS EIIB type-1" evidence="15">
    <location>
        <begin position="382"/>
        <end position="464"/>
    </location>
</feature>
<reference evidence="17 18" key="1">
    <citation type="submission" date="2019-11" db="EMBL/GenBank/DDBJ databases">
        <title>Genome sequences of 17 halophilic strains isolated from different environments.</title>
        <authorList>
            <person name="Furrow R.E."/>
        </authorList>
    </citation>
    <scope>NUCLEOTIDE SEQUENCE [LARGE SCALE GENOMIC DNA]</scope>
    <source>
        <strain evidence="17 18">22511_23_Filter</strain>
    </source>
</reference>
<dbReference type="Gene3D" id="2.70.70.10">
    <property type="entry name" value="Glucose Permease (Domain IIA)"/>
    <property type="match status" value="1"/>
</dbReference>
<dbReference type="GO" id="GO:0019866">
    <property type="term" value="C:organelle inner membrane"/>
    <property type="evidence" value="ECO:0007669"/>
    <property type="project" value="InterPro"/>
</dbReference>
<dbReference type="GO" id="GO:0008982">
    <property type="term" value="F:protein-N(PI)-phosphohistidine-sugar phosphotransferase activity"/>
    <property type="evidence" value="ECO:0007669"/>
    <property type="project" value="InterPro"/>
</dbReference>
<feature type="transmembrane region" description="Helical" evidence="13">
    <location>
        <begin position="69"/>
        <end position="88"/>
    </location>
</feature>
<evidence type="ECO:0000256" key="2">
    <source>
        <dbReference type="ARBA" id="ARBA00022448"/>
    </source>
</evidence>
<gene>
    <name evidence="17" type="ORF">GLW04_02965</name>
</gene>
<dbReference type="PROSITE" id="PS01035">
    <property type="entry name" value="PTS_EIIB_TYPE_1_CYS"/>
    <property type="match status" value="1"/>
</dbReference>
<dbReference type="NCBIfam" id="TIGR01998">
    <property type="entry name" value="PTS-II-BC-nag"/>
    <property type="match status" value="1"/>
</dbReference>
<dbReference type="InterPro" id="IPR003352">
    <property type="entry name" value="PTS_EIIC"/>
</dbReference>
<proteinExistence type="predicted"/>
<dbReference type="CDD" id="cd00212">
    <property type="entry name" value="PTS_IIB_glc"/>
    <property type="match status" value="1"/>
</dbReference>
<keyword evidence="2" id="KW-0813">Transport</keyword>
<dbReference type="SUPFAM" id="SSF55604">
    <property type="entry name" value="Glucose permease domain IIB"/>
    <property type="match status" value="1"/>
</dbReference>
<dbReference type="PANTHER" id="PTHR30009:SF4">
    <property type="entry name" value="PTS SYSTEM N-ACETYLGLUCOSAMINE-SPECIFIC EIICBA COMPONENT"/>
    <property type="match status" value="1"/>
</dbReference>
<organism evidence="17 18">
    <name type="scientific">Halobacillus litoralis</name>
    <dbReference type="NCBI Taxonomy" id="45668"/>
    <lineage>
        <taxon>Bacteria</taxon>
        <taxon>Bacillati</taxon>
        <taxon>Bacillota</taxon>
        <taxon>Bacilli</taxon>
        <taxon>Bacillales</taxon>
        <taxon>Bacillaceae</taxon>
        <taxon>Halobacillus</taxon>
    </lineage>
</organism>
<evidence type="ECO:0000259" key="15">
    <source>
        <dbReference type="PROSITE" id="PS51098"/>
    </source>
</evidence>
<feature type="region of interest" description="Disordered" evidence="12">
    <location>
        <begin position="460"/>
        <end position="482"/>
    </location>
</feature>
<sequence length="643" mass="69410">MLNFLQRIGKSLMFPIATLPAAALLVRLGMEDFLDLPFITAAGNGILGNLALIFAIGIAMGLSKDGSGAAALAGAVGYLVLDNGIGAINEDVKMGVFAGVIAGIAAGLLYNRYNDVKFPEFLSFFGGKRFVPIITSAVMVVAAFILGYVWVYPQALLDSTADWILNGGAAGVGIYGFLNRLLIPVGLHHVMNTLIWFDFGTFTTEGGEVVRGEINRFLNGDPSAGSFLAGFFPVMMFGLPAACLAMYAAAKKERKAAVGGMFLSIGLTSFLTGVTEPIEFSFMFLSPLLYVVHAALTGVSMILAYLFDVRHGFGFSAGLIDYVLNYNIAQNPFTLVLIGLFMAAVYFLVFYFLIIKLNLKTPGREDEEEVQTEVEEGTDEYEAKAYHYIEALGGADNIATLDYCTTRLRLEMKDRDIVDEASLKRSGARGVMKIGRRNLQVIVGTTVEFVAEAMKKQMENPGMTAPAASRTEQEQAPASPERTLNKEAFVMPVTGRILPLEEVPDQVFAEGMMGPGLAVDPADGTITSPVKGKVVQVFPTKHAVGLETDKGLELLIHVGLDTVKLQGKGFEALVEAGDLVDLGTPLLQVDMDTVKKEAPSIITPVIFTNLENEEIHVLKHGQAERGDKEILEVTRKKEDDGNE</sequence>
<feature type="transmembrane region" description="Helical" evidence="13">
    <location>
        <begin position="226"/>
        <end position="250"/>
    </location>
</feature>
<evidence type="ECO:0000256" key="10">
    <source>
        <dbReference type="ARBA" id="ARBA00023136"/>
    </source>
</evidence>
<dbReference type="EMBL" id="WMET01000001">
    <property type="protein sequence ID" value="MYL18834.1"/>
    <property type="molecule type" value="Genomic_DNA"/>
</dbReference>
<dbReference type="NCBIfam" id="TIGR00826">
    <property type="entry name" value="EIIB_glc"/>
    <property type="match status" value="1"/>
</dbReference>
<evidence type="ECO:0000256" key="9">
    <source>
        <dbReference type="ARBA" id="ARBA00022989"/>
    </source>
</evidence>
<evidence type="ECO:0000256" key="1">
    <source>
        <dbReference type="ARBA" id="ARBA00004651"/>
    </source>
</evidence>
<protein>
    <submittedName>
        <fullName evidence="17">PTS N-acetyl glucosamine transporter subunit IIABC</fullName>
    </submittedName>
</protein>
<evidence type="ECO:0000256" key="12">
    <source>
        <dbReference type="SAM" id="MobiDB-lite"/>
    </source>
</evidence>
<feature type="transmembrane region" description="Helical" evidence="13">
    <location>
        <begin position="36"/>
        <end position="62"/>
    </location>
</feature>
<dbReference type="SUPFAM" id="SSF51261">
    <property type="entry name" value="Duplicated hybrid motif"/>
    <property type="match status" value="1"/>
</dbReference>
<dbReference type="InterPro" id="IPR036878">
    <property type="entry name" value="Glu_permease_IIB"/>
</dbReference>
<dbReference type="GO" id="GO:0015572">
    <property type="term" value="F:N-acetylglucosamine transmembrane transporter activity"/>
    <property type="evidence" value="ECO:0007669"/>
    <property type="project" value="InterPro"/>
</dbReference>
<feature type="transmembrane region" description="Helical" evidence="13">
    <location>
        <begin position="333"/>
        <end position="354"/>
    </location>
</feature>
<dbReference type="GO" id="GO:0009401">
    <property type="term" value="P:phosphoenolpyruvate-dependent sugar phosphotransferase system"/>
    <property type="evidence" value="ECO:0007669"/>
    <property type="project" value="UniProtKB-KW"/>
</dbReference>
<dbReference type="RefSeq" id="WP_160835275.1">
    <property type="nucleotide sequence ID" value="NZ_WMET01000001.1"/>
</dbReference>
<dbReference type="PROSITE" id="PS51098">
    <property type="entry name" value="PTS_EIIB_TYPE_1"/>
    <property type="match status" value="1"/>
</dbReference>
<keyword evidence="10 13" id="KW-0472">Membrane</keyword>
<accession>A0A845DZG7</accession>
<keyword evidence="9 13" id="KW-1133">Transmembrane helix</keyword>
<evidence type="ECO:0000259" key="14">
    <source>
        <dbReference type="PROSITE" id="PS51093"/>
    </source>
</evidence>
<dbReference type="Proteomes" id="UP000460949">
    <property type="component" value="Unassembled WGS sequence"/>
</dbReference>
<dbReference type="GO" id="GO:0016301">
    <property type="term" value="F:kinase activity"/>
    <property type="evidence" value="ECO:0007669"/>
    <property type="project" value="UniProtKB-KW"/>
</dbReference>
<evidence type="ECO:0000256" key="8">
    <source>
        <dbReference type="ARBA" id="ARBA00022777"/>
    </source>
</evidence>
<dbReference type="InterPro" id="IPR018113">
    <property type="entry name" value="PTrfase_EIIB_Cys"/>
</dbReference>
<dbReference type="InterPro" id="IPR010974">
    <property type="entry name" value="PTS_IIBC_nag"/>
</dbReference>
<evidence type="ECO:0000256" key="13">
    <source>
        <dbReference type="SAM" id="Phobius"/>
    </source>
</evidence>
<evidence type="ECO:0000256" key="7">
    <source>
        <dbReference type="ARBA" id="ARBA00022692"/>
    </source>
</evidence>
<evidence type="ECO:0000256" key="4">
    <source>
        <dbReference type="ARBA" id="ARBA00022597"/>
    </source>
</evidence>
<evidence type="ECO:0000256" key="3">
    <source>
        <dbReference type="ARBA" id="ARBA00022475"/>
    </source>
</evidence>
<dbReference type="FunFam" id="2.70.70.10:FF:000001">
    <property type="entry name" value="PTS system glucose-specific IIA component"/>
    <property type="match status" value="1"/>
</dbReference>
<feature type="transmembrane region" description="Helical" evidence="13">
    <location>
        <begin position="256"/>
        <end position="275"/>
    </location>
</feature>
<dbReference type="GO" id="GO:0005886">
    <property type="term" value="C:plasma membrane"/>
    <property type="evidence" value="ECO:0007669"/>
    <property type="project" value="UniProtKB-SubCell"/>
</dbReference>
<feature type="domain" description="PTS EIIC type-1" evidence="16">
    <location>
        <begin position="1"/>
        <end position="366"/>
    </location>
</feature>
<name>A0A845DZG7_9BACI</name>
<dbReference type="PROSITE" id="PS51103">
    <property type="entry name" value="PTS_EIIC_TYPE_1"/>
    <property type="match status" value="1"/>
</dbReference>
<feature type="transmembrane region" description="Helical" evidence="13">
    <location>
        <begin position="94"/>
        <end position="110"/>
    </location>
</feature>
<dbReference type="Gene3D" id="3.30.1360.60">
    <property type="entry name" value="Glucose permease domain IIB"/>
    <property type="match status" value="1"/>
</dbReference>
<feature type="transmembrane region" description="Helical" evidence="13">
    <location>
        <begin position="163"/>
        <end position="183"/>
    </location>
</feature>
<dbReference type="GO" id="GO:0015764">
    <property type="term" value="P:N-acetylglucosamine transport"/>
    <property type="evidence" value="ECO:0007669"/>
    <property type="project" value="TreeGrafter"/>
</dbReference>